<feature type="region of interest" description="Disordered" evidence="1">
    <location>
        <begin position="20"/>
        <end position="46"/>
    </location>
</feature>
<dbReference type="EMBL" id="LLZJ01000133">
    <property type="protein sequence ID" value="KUL62595.1"/>
    <property type="molecule type" value="Genomic_DNA"/>
</dbReference>
<protein>
    <submittedName>
        <fullName evidence="2">Uncharacterized protein</fullName>
    </submittedName>
</protein>
<organism evidence="2 3">
    <name type="scientific">Streptomyces violaceusniger</name>
    <dbReference type="NCBI Taxonomy" id="68280"/>
    <lineage>
        <taxon>Bacteria</taxon>
        <taxon>Bacillati</taxon>
        <taxon>Actinomycetota</taxon>
        <taxon>Actinomycetes</taxon>
        <taxon>Kitasatosporales</taxon>
        <taxon>Streptomycetaceae</taxon>
        <taxon>Streptomyces</taxon>
        <taxon>Streptomyces violaceusniger group</taxon>
    </lineage>
</organism>
<sequence>MSSFYTAAFQMITPARKKALRTATVDPQRIRRAHTRQDREAGRSGQSLRHLLDNDLGSYALEYLENDWYTTD</sequence>
<comment type="caution">
    <text evidence="2">The sequence shown here is derived from an EMBL/GenBank/DDBJ whole genome shotgun (WGS) entry which is preliminary data.</text>
</comment>
<name>A0A0X3X0M6_STRVO</name>
<accession>A0A0X3X0M6</accession>
<evidence type="ECO:0000256" key="1">
    <source>
        <dbReference type="SAM" id="MobiDB-lite"/>
    </source>
</evidence>
<evidence type="ECO:0000313" key="2">
    <source>
        <dbReference type="EMBL" id="KUL62595.1"/>
    </source>
</evidence>
<dbReference type="Proteomes" id="UP000053413">
    <property type="component" value="Unassembled WGS sequence"/>
</dbReference>
<evidence type="ECO:0000313" key="3">
    <source>
        <dbReference type="Proteomes" id="UP000053413"/>
    </source>
</evidence>
<dbReference type="RefSeq" id="WP_059143887.1">
    <property type="nucleotide sequence ID" value="NZ_LLZJ01000133.1"/>
</dbReference>
<proteinExistence type="predicted"/>
<reference evidence="3" key="1">
    <citation type="submission" date="2015-10" db="EMBL/GenBank/DDBJ databases">
        <authorList>
            <person name="Ju K.-S."/>
            <person name="Doroghazi J.R."/>
            <person name="Metcalf W.W."/>
        </authorList>
    </citation>
    <scope>NUCLEOTIDE SEQUENCE [LARGE SCALE GENOMIC DNA]</scope>
    <source>
        <strain evidence="3">NRRL F-8817</strain>
    </source>
</reference>
<dbReference type="OrthoDB" id="144586at2"/>
<gene>
    <name evidence="2" type="ORF">ADL28_12930</name>
</gene>
<dbReference type="AlphaFoldDB" id="A0A0X3X0M6"/>